<keyword evidence="2" id="KW-1185">Reference proteome</keyword>
<organism evidence="1 2">
    <name type="scientific">Gelidibacter pelagius</name>
    <dbReference type="NCBI Taxonomy" id="2819985"/>
    <lineage>
        <taxon>Bacteria</taxon>
        <taxon>Pseudomonadati</taxon>
        <taxon>Bacteroidota</taxon>
        <taxon>Flavobacteriia</taxon>
        <taxon>Flavobacteriales</taxon>
        <taxon>Flavobacteriaceae</taxon>
        <taxon>Gelidibacter</taxon>
    </lineage>
</organism>
<evidence type="ECO:0000313" key="1">
    <source>
        <dbReference type="EMBL" id="MBO3100302.1"/>
    </source>
</evidence>
<reference evidence="1 2" key="1">
    <citation type="submission" date="2021-03" db="EMBL/GenBank/DDBJ databases">
        <title>Gelidibacter sp. nov., isolated from costal sediment.</title>
        <authorList>
            <person name="Lun K.-Y."/>
        </authorList>
    </citation>
    <scope>NUCLEOTIDE SEQUENCE [LARGE SCALE GENOMIC DNA]</scope>
    <source>
        <strain evidence="1 2">DF109</strain>
    </source>
</reference>
<evidence type="ECO:0000313" key="2">
    <source>
        <dbReference type="Proteomes" id="UP000681315"/>
    </source>
</evidence>
<gene>
    <name evidence="1" type="ORF">J4051_18675</name>
</gene>
<sequence length="49" mass="5627">MIGDAIGREKQLKAGSRGKKVELIESINPDWMDLYEEVRELFGDCEDEI</sequence>
<protein>
    <submittedName>
        <fullName evidence="1">Uncharacterized protein</fullName>
    </submittedName>
</protein>
<accession>A0ABS3SX66</accession>
<dbReference type="EMBL" id="JAGEVG010000045">
    <property type="protein sequence ID" value="MBO3100302.1"/>
    <property type="molecule type" value="Genomic_DNA"/>
</dbReference>
<dbReference type="Proteomes" id="UP000681315">
    <property type="component" value="Unassembled WGS sequence"/>
</dbReference>
<name>A0ABS3SX66_9FLAO</name>
<comment type="caution">
    <text evidence="1">The sequence shown here is derived from an EMBL/GenBank/DDBJ whole genome shotgun (WGS) entry which is preliminary data.</text>
</comment>
<dbReference type="RefSeq" id="WP_208235407.1">
    <property type="nucleotide sequence ID" value="NZ_JAGEVG010000045.1"/>
</dbReference>
<proteinExistence type="predicted"/>